<keyword evidence="1" id="KW-1133">Transmembrane helix</keyword>
<proteinExistence type="predicted"/>
<feature type="transmembrane region" description="Helical" evidence="1">
    <location>
        <begin position="6"/>
        <end position="22"/>
    </location>
</feature>
<dbReference type="EMBL" id="MN739733">
    <property type="protein sequence ID" value="QHT23579.1"/>
    <property type="molecule type" value="Genomic_DNA"/>
</dbReference>
<accession>A0A6C0E5M7</accession>
<feature type="transmembrane region" description="Helical" evidence="1">
    <location>
        <begin position="82"/>
        <end position="98"/>
    </location>
</feature>
<reference evidence="2" key="1">
    <citation type="journal article" date="2020" name="Nature">
        <title>Giant virus diversity and host interactions through global metagenomics.</title>
        <authorList>
            <person name="Schulz F."/>
            <person name="Roux S."/>
            <person name="Paez-Espino D."/>
            <person name="Jungbluth S."/>
            <person name="Walsh D.A."/>
            <person name="Denef V.J."/>
            <person name="McMahon K.D."/>
            <person name="Konstantinidis K.T."/>
            <person name="Eloe-Fadrosh E.A."/>
            <person name="Kyrpides N.C."/>
            <person name="Woyke T."/>
        </authorList>
    </citation>
    <scope>NUCLEOTIDE SEQUENCE</scope>
    <source>
        <strain evidence="2">GVMAG-M-3300023179-116</strain>
    </source>
</reference>
<keyword evidence="1" id="KW-0472">Membrane</keyword>
<dbReference type="AlphaFoldDB" id="A0A6C0E5M7"/>
<evidence type="ECO:0000313" key="2">
    <source>
        <dbReference type="EMBL" id="QHT23579.1"/>
    </source>
</evidence>
<name>A0A6C0E5M7_9ZZZZ</name>
<protein>
    <submittedName>
        <fullName evidence="2">Uncharacterized protein</fullName>
    </submittedName>
</protein>
<evidence type="ECO:0000256" key="1">
    <source>
        <dbReference type="SAM" id="Phobius"/>
    </source>
</evidence>
<feature type="transmembrane region" description="Helical" evidence="1">
    <location>
        <begin position="29"/>
        <end position="47"/>
    </location>
</feature>
<organism evidence="2">
    <name type="scientific">viral metagenome</name>
    <dbReference type="NCBI Taxonomy" id="1070528"/>
    <lineage>
        <taxon>unclassified sequences</taxon>
        <taxon>metagenomes</taxon>
        <taxon>organismal metagenomes</taxon>
    </lineage>
</organism>
<keyword evidence="1" id="KW-0812">Transmembrane</keyword>
<feature type="transmembrane region" description="Helical" evidence="1">
    <location>
        <begin position="53"/>
        <end position="73"/>
    </location>
</feature>
<sequence>MIFKYFSYWIFTWYILYILHVTKYNPKIGLLFALSSNILLLIVMIWYKTTAHLVFLLLLMMLLLKIIPLYTIWNTKISQKSVWVFVLLLVVYIIFMIMNKQYINEFINNLIDLIIYKKNTLPLMQQLENLRL</sequence>